<proteinExistence type="predicted"/>
<evidence type="ECO:0000313" key="3">
    <source>
        <dbReference type="Proteomes" id="UP001595556"/>
    </source>
</evidence>
<dbReference type="Proteomes" id="UP001595556">
    <property type="component" value="Unassembled WGS sequence"/>
</dbReference>
<dbReference type="Gene3D" id="3.30.70.1290">
    <property type="entry name" value="Transposase IS200-like"/>
    <property type="match status" value="1"/>
</dbReference>
<evidence type="ECO:0000256" key="1">
    <source>
        <dbReference type="SAM" id="MobiDB-lite"/>
    </source>
</evidence>
<dbReference type="PANTHER" id="PTHR34322">
    <property type="entry name" value="TRANSPOSASE, Y1_TNP DOMAIN-CONTAINING"/>
    <property type="match status" value="1"/>
</dbReference>
<dbReference type="SUPFAM" id="SSF143422">
    <property type="entry name" value="Transposase IS200-like"/>
    <property type="match status" value="1"/>
</dbReference>
<dbReference type="PANTHER" id="PTHR34322:SF2">
    <property type="entry name" value="TRANSPOSASE IS200-LIKE DOMAIN-CONTAINING PROTEIN"/>
    <property type="match status" value="1"/>
</dbReference>
<protein>
    <submittedName>
        <fullName evidence="2">Transposase</fullName>
    </submittedName>
</protein>
<sequence>TYGRTGTLFEGRYRATVVDSERYLLTCMRYIEDNPVRAAMVAQPADYPWSSHGANASGARGENADWVAPHAVYDALGTDASTRQCAYRALWLSDLDDAALNMIRSSTHRGWALGDSRFAQEVEVLAQRRAASLGRGRPRKEPGSAGELNRV</sequence>
<accession>A0ABV7H0I7</accession>
<dbReference type="RefSeq" id="WP_377300376.1">
    <property type="nucleotide sequence ID" value="NZ_JBHRTI010000002.1"/>
</dbReference>
<evidence type="ECO:0000313" key="2">
    <source>
        <dbReference type="EMBL" id="MFC3146086.1"/>
    </source>
</evidence>
<organism evidence="2 3">
    <name type="scientific">Piscinibacterium candidicorallinum</name>
    <dbReference type="NCBI Taxonomy" id="1793872"/>
    <lineage>
        <taxon>Bacteria</taxon>
        <taxon>Pseudomonadati</taxon>
        <taxon>Pseudomonadota</taxon>
        <taxon>Betaproteobacteria</taxon>
        <taxon>Burkholderiales</taxon>
        <taxon>Piscinibacterium</taxon>
    </lineage>
</organism>
<feature type="region of interest" description="Disordered" evidence="1">
    <location>
        <begin position="130"/>
        <end position="151"/>
    </location>
</feature>
<name>A0ABV7H0I7_9BURK</name>
<keyword evidence="3" id="KW-1185">Reference proteome</keyword>
<feature type="non-terminal residue" evidence="2">
    <location>
        <position position="1"/>
    </location>
</feature>
<dbReference type="InterPro" id="IPR036515">
    <property type="entry name" value="Transposase_17_sf"/>
</dbReference>
<dbReference type="EMBL" id="JBHRTI010000002">
    <property type="protein sequence ID" value="MFC3146086.1"/>
    <property type="molecule type" value="Genomic_DNA"/>
</dbReference>
<gene>
    <name evidence="2" type="ORF">ACFOEN_00360</name>
</gene>
<comment type="caution">
    <text evidence="2">The sequence shown here is derived from an EMBL/GenBank/DDBJ whole genome shotgun (WGS) entry which is preliminary data.</text>
</comment>
<reference evidence="3" key="1">
    <citation type="journal article" date="2019" name="Int. J. Syst. Evol. Microbiol.">
        <title>The Global Catalogue of Microorganisms (GCM) 10K type strain sequencing project: providing services to taxonomists for standard genome sequencing and annotation.</title>
        <authorList>
            <consortium name="The Broad Institute Genomics Platform"/>
            <consortium name="The Broad Institute Genome Sequencing Center for Infectious Disease"/>
            <person name="Wu L."/>
            <person name="Ma J."/>
        </authorList>
    </citation>
    <scope>NUCLEOTIDE SEQUENCE [LARGE SCALE GENOMIC DNA]</scope>
    <source>
        <strain evidence="3">KCTC 52168</strain>
    </source>
</reference>